<proteinExistence type="predicted"/>
<organism evidence="1">
    <name type="scientific">Octactis speculum</name>
    <dbReference type="NCBI Taxonomy" id="3111310"/>
    <lineage>
        <taxon>Eukaryota</taxon>
        <taxon>Sar</taxon>
        <taxon>Stramenopiles</taxon>
        <taxon>Ochrophyta</taxon>
        <taxon>Dictyochophyceae</taxon>
        <taxon>Dictyochales</taxon>
        <taxon>Dictyochaceae</taxon>
        <taxon>Octactis</taxon>
    </lineage>
</organism>
<protein>
    <submittedName>
        <fullName evidence="1">Uncharacterized protein</fullName>
    </submittedName>
</protein>
<evidence type="ECO:0000313" key="1">
    <source>
        <dbReference type="EMBL" id="CAD9384686.1"/>
    </source>
</evidence>
<reference evidence="1" key="1">
    <citation type="submission" date="2021-01" db="EMBL/GenBank/DDBJ databases">
        <authorList>
            <person name="Corre E."/>
            <person name="Pelletier E."/>
            <person name="Niang G."/>
            <person name="Scheremetjew M."/>
            <person name="Finn R."/>
            <person name="Kale V."/>
            <person name="Holt S."/>
            <person name="Cochrane G."/>
            <person name="Meng A."/>
            <person name="Brown T."/>
            <person name="Cohen L."/>
        </authorList>
    </citation>
    <scope>NUCLEOTIDE SEQUENCE</scope>
    <source>
        <strain evidence="1">CCMP1381</strain>
    </source>
</reference>
<name>A0A7S2B461_9STRA</name>
<gene>
    <name evidence="1" type="ORF">DSPE1174_LOCUS5128</name>
</gene>
<sequence>MLVTKSSALEALRTYGSERPKNVHEFHSVLRKVVPLEKQAPRKLQAQFALLSTVPSPFATPLIIGGTLANWDTGNRSAMIEECPEIKMIFPALHDSACFGAKSSLDKEACYASLCVTNPKPSGC</sequence>
<dbReference type="AlphaFoldDB" id="A0A7S2B461"/>
<accession>A0A7S2B461</accession>
<dbReference type="EMBL" id="HBGS01009698">
    <property type="protein sequence ID" value="CAD9384686.1"/>
    <property type="molecule type" value="Transcribed_RNA"/>
</dbReference>